<feature type="transmembrane region" description="Helical" evidence="2">
    <location>
        <begin position="149"/>
        <end position="171"/>
    </location>
</feature>
<dbReference type="EMBL" id="HBEQ01002564">
    <property type="protein sequence ID" value="CAD8514578.1"/>
    <property type="molecule type" value="Transcribed_RNA"/>
</dbReference>
<gene>
    <name evidence="3" type="ORF">MCOM1403_LOCUS2003</name>
</gene>
<reference evidence="3" key="1">
    <citation type="submission" date="2021-01" db="EMBL/GenBank/DDBJ databases">
        <authorList>
            <person name="Corre E."/>
            <person name="Pelletier E."/>
            <person name="Niang G."/>
            <person name="Scheremetjew M."/>
            <person name="Finn R."/>
            <person name="Kale V."/>
            <person name="Holt S."/>
            <person name="Cochrane G."/>
            <person name="Meng A."/>
            <person name="Brown T."/>
            <person name="Cohen L."/>
        </authorList>
    </citation>
    <scope>NUCLEOTIDE SEQUENCE</scope>
    <source>
        <strain evidence="3">CCMP1723</strain>
    </source>
</reference>
<keyword evidence="2" id="KW-1133">Transmembrane helix</keyword>
<evidence type="ECO:0000256" key="1">
    <source>
        <dbReference type="SAM" id="MobiDB-lite"/>
    </source>
</evidence>
<feature type="region of interest" description="Disordered" evidence="1">
    <location>
        <begin position="35"/>
        <end position="95"/>
    </location>
</feature>
<keyword evidence="2" id="KW-0812">Transmembrane</keyword>
<name>A0A7S0I907_MICPS</name>
<feature type="transmembrane region" description="Helical" evidence="2">
    <location>
        <begin position="108"/>
        <end position="129"/>
    </location>
</feature>
<accession>A0A7S0I907</accession>
<evidence type="ECO:0000313" key="3">
    <source>
        <dbReference type="EMBL" id="CAD8514578.1"/>
    </source>
</evidence>
<organism evidence="3">
    <name type="scientific">Micromonas pusilla</name>
    <name type="common">Picoplanktonic green alga</name>
    <name type="synonym">Chromulina pusilla</name>
    <dbReference type="NCBI Taxonomy" id="38833"/>
    <lineage>
        <taxon>Eukaryota</taxon>
        <taxon>Viridiplantae</taxon>
        <taxon>Chlorophyta</taxon>
        <taxon>Mamiellophyceae</taxon>
        <taxon>Mamiellales</taxon>
        <taxon>Mamiellaceae</taxon>
        <taxon>Micromonas</taxon>
    </lineage>
</organism>
<sequence length="220" mass="23857">MLPALSSTVGTQLVVSPVGTQLVVSPVGVHSTLKSRAAPRLPPRAKVAVSARNSRRPLGSSRRVSTKQRAAPRAMSWQPDDTGMEPLASASGRSSDWQARRGGDIAKVATLVCHVGAAVMFCVIAWALYTSTGGVPDNTTQVQWLISNPWGIVSLVDLYVGFTVFSMWIWFREADAVVAAAWTVCMMTTGWLGGCLYALIQLKRHKGDWQGFFMGHRAER</sequence>
<protein>
    <recommendedName>
        <fullName evidence="4">DUF1475 domain-containing protein</fullName>
    </recommendedName>
</protein>
<keyword evidence="2" id="KW-0472">Membrane</keyword>
<evidence type="ECO:0008006" key="4">
    <source>
        <dbReference type="Google" id="ProtNLM"/>
    </source>
</evidence>
<proteinExistence type="predicted"/>
<dbReference type="Pfam" id="PF07343">
    <property type="entry name" value="DUF1475"/>
    <property type="match status" value="1"/>
</dbReference>
<evidence type="ECO:0000256" key="2">
    <source>
        <dbReference type="SAM" id="Phobius"/>
    </source>
</evidence>
<dbReference type="InterPro" id="IPR009943">
    <property type="entry name" value="DUF1475"/>
</dbReference>
<feature type="transmembrane region" description="Helical" evidence="2">
    <location>
        <begin position="178"/>
        <end position="200"/>
    </location>
</feature>
<dbReference type="AlphaFoldDB" id="A0A7S0I907"/>